<feature type="compositionally biased region" description="Acidic residues" evidence="2">
    <location>
        <begin position="206"/>
        <end position="219"/>
    </location>
</feature>
<evidence type="ECO:0000313" key="4">
    <source>
        <dbReference type="Proteomes" id="UP000054495"/>
    </source>
</evidence>
<dbReference type="Proteomes" id="UP000054495">
    <property type="component" value="Unassembled WGS sequence"/>
</dbReference>
<reference evidence="3 4" key="1">
    <citation type="submission" date="2013-05" db="EMBL/GenBank/DDBJ databases">
        <title>Draft genome of the parasitic nematode Anyclostoma ceylanicum.</title>
        <authorList>
            <person name="Mitreva M."/>
        </authorList>
    </citation>
    <scope>NUCLEOTIDE SEQUENCE [LARGE SCALE GENOMIC DNA]</scope>
</reference>
<evidence type="ECO:0000313" key="3">
    <source>
        <dbReference type="EMBL" id="EPB73482.1"/>
    </source>
</evidence>
<keyword evidence="4" id="KW-1185">Reference proteome</keyword>
<feature type="coiled-coil region" evidence="1">
    <location>
        <begin position="244"/>
        <end position="376"/>
    </location>
</feature>
<name>A0A0D6M0R1_9BILA</name>
<accession>A0A0D6M0R1</accession>
<dbReference type="AlphaFoldDB" id="A0A0D6M0R1"/>
<feature type="coiled-coil region" evidence="1">
    <location>
        <begin position="45"/>
        <end position="115"/>
    </location>
</feature>
<dbReference type="PANTHER" id="PTHR17271">
    <property type="entry name" value="PLECKSTRIN HOMOLOGY PH DOMAIN-CONTAINING PROTEIN"/>
    <property type="match status" value="1"/>
</dbReference>
<feature type="region of interest" description="Disordered" evidence="2">
    <location>
        <begin position="199"/>
        <end position="222"/>
    </location>
</feature>
<dbReference type="GO" id="GO:0051015">
    <property type="term" value="F:actin filament binding"/>
    <property type="evidence" value="ECO:0007669"/>
    <property type="project" value="TreeGrafter"/>
</dbReference>
<dbReference type="InterPro" id="IPR052223">
    <property type="entry name" value="Actin_Cytoskeleton_Reg"/>
</dbReference>
<dbReference type="EMBL" id="KE124986">
    <property type="protein sequence ID" value="EPB73482.1"/>
    <property type="molecule type" value="Genomic_DNA"/>
</dbReference>
<organism evidence="3 4">
    <name type="scientific">Ancylostoma ceylanicum</name>
    <dbReference type="NCBI Taxonomy" id="53326"/>
    <lineage>
        <taxon>Eukaryota</taxon>
        <taxon>Metazoa</taxon>
        <taxon>Ecdysozoa</taxon>
        <taxon>Nematoda</taxon>
        <taxon>Chromadorea</taxon>
        <taxon>Rhabditida</taxon>
        <taxon>Rhabditina</taxon>
        <taxon>Rhabditomorpha</taxon>
        <taxon>Strongyloidea</taxon>
        <taxon>Ancylostomatidae</taxon>
        <taxon>Ancylostomatinae</taxon>
        <taxon>Ancylostoma</taxon>
    </lineage>
</organism>
<sequence>MAKVGPPATARAEPLFRQLMPNRSSHHFASPYEETLAYLDNLCGVQNLRDQLRETSARLGDSKTENERLRYLYNSGESSSLTALRKSLAVAEQDVRKKQEEMEELRSQLVNQDYEQRVAALQPRLITMLRVQLTAISNITKSRLLDQNLNIREDIEELRQMLDDVHEGDLEEIQKILEDTTVLYDQISRGIVIPSQSDSWTMTEAAEAESDYSDEEEDTKQDSEWQAEMTAIQNTHQSELETIRHHYEHQLKAMRERIEHEEARRRKLQEELVQITTRNDQSLTTVKASFEDVLEEQRTGFQEEMEQLKREHQKELDEEKAATRLALEAVRRAHEEELKAATSRKVTSDKDRDGTRQNFSAMLEQMREELTNLSAAYSAKCIENAQLDERLSALMEQREREGDSEDIQRLQRDLVARDAQVAELQRRISAYERRGGDSPIVVSDKDESLLEAPCPERASSNLAVKYRKMNKNRRTDIRFHSNPVIPMLEGVPEYLLEDVRRSLAVPVSERRKFFETIAEYSTPF</sequence>
<gene>
    <name evidence="3" type="ORF">ANCCEY_07431</name>
</gene>
<evidence type="ECO:0000256" key="2">
    <source>
        <dbReference type="SAM" id="MobiDB-lite"/>
    </source>
</evidence>
<feature type="coiled-coil region" evidence="1">
    <location>
        <begin position="407"/>
        <end position="434"/>
    </location>
</feature>
<protein>
    <submittedName>
        <fullName evidence="3">Uncharacterized protein</fullName>
    </submittedName>
</protein>
<keyword evidence="1" id="KW-0175">Coiled coil</keyword>
<dbReference type="PANTHER" id="PTHR17271:SF1">
    <property type="entry name" value="PROTEIN OUTSPREAD"/>
    <property type="match status" value="1"/>
</dbReference>
<evidence type="ECO:0000256" key="1">
    <source>
        <dbReference type="SAM" id="Coils"/>
    </source>
</evidence>
<proteinExistence type="predicted"/>
<dbReference type="GO" id="GO:0015629">
    <property type="term" value="C:actin cytoskeleton"/>
    <property type="evidence" value="ECO:0007669"/>
    <property type="project" value="TreeGrafter"/>
</dbReference>